<dbReference type="HOGENOM" id="CLU_794606_0_0_1"/>
<dbReference type="OrthoDB" id="1919336at2759"/>
<gene>
    <name evidence="3" type="ORF">PV08_05135</name>
</gene>
<dbReference type="VEuPathDB" id="FungiDB:PV08_05135"/>
<dbReference type="EMBL" id="KN847494">
    <property type="protein sequence ID" value="KIW17940.1"/>
    <property type="molecule type" value="Genomic_DNA"/>
</dbReference>
<evidence type="ECO:0000256" key="1">
    <source>
        <dbReference type="ARBA" id="ARBA00004123"/>
    </source>
</evidence>
<evidence type="ECO:0000313" key="3">
    <source>
        <dbReference type="EMBL" id="KIW17940.1"/>
    </source>
</evidence>
<dbReference type="PANTHER" id="PTHR37534:SF46">
    <property type="entry name" value="ZN(II)2CYS6 TRANSCRIPTION FACTOR (EUROFUNG)"/>
    <property type="match status" value="1"/>
</dbReference>
<name>A0A0D2BH43_9EURO</name>
<dbReference type="GO" id="GO:0005634">
    <property type="term" value="C:nucleus"/>
    <property type="evidence" value="ECO:0007669"/>
    <property type="project" value="UniProtKB-SubCell"/>
</dbReference>
<keyword evidence="4" id="KW-1185">Reference proteome</keyword>
<evidence type="ECO:0000256" key="2">
    <source>
        <dbReference type="ARBA" id="ARBA00023242"/>
    </source>
</evidence>
<proteinExistence type="predicted"/>
<reference evidence="3 4" key="1">
    <citation type="submission" date="2015-01" db="EMBL/GenBank/DDBJ databases">
        <title>The Genome Sequence of Exophiala spinifera CBS89968.</title>
        <authorList>
            <consortium name="The Broad Institute Genomics Platform"/>
            <person name="Cuomo C."/>
            <person name="de Hoog S."/>
            <person name="Gorbushina A."/>
            <person name="Stielow B."/>
            <person name="Teixiera M."/>
            <person name="Abouelleil A."/>
            <person name="Chapman S.B."/>
            <person name="Priest M."/>
            <person name="Young S.K."/>
            <person name="Wortman J."/>
            <person name="Nusbaum C."/>
            <person name="Birren B."/>
        </authorList>
    </citation>
    <scope>NUCLEOTIDE SEQUENCE [LARGE SCALE GENOMIC DNA]</scope>
    <source>
        <strain evidence="3 4">CBS 89968</strain>
    </source>
</reference>
<keyword evidence="2" id="KW-0539">Nucleus</keyword>
<dbReference type="Pfam" id="PF11951">
    <property type="entry name" value="Fungal_trans_2"/>
    <property type="match status" value="1"/>
</dbReference>
<dbReference type="PANTHER" id="PTHR37534">
    <property type="entry name" value="TRANSCRIPTIONAL ACTIVATOR PROTEIN UGA3"/>
    <property type="match status" value="1"/>
</dbReference>
<sequence>MVSCSSIVLSQKQDTWQQVAIRHHCEALRSLTLEMSEGSMSASAVVESSLAVIMMLHMFERFDSSSKPRTCAHLLAAQAIFLEACSTELIKTSLGALLLEAFVYRISINSVFHLELVKGYDSMGALTRLLMSSPTMKRGETAPFRRSLWLGLPPDVYGSLYKVSCLLRMTPLDSKQRNEGIRLSQQLRDLELDEPLDGESDQDDSAGIHQLAARVRHLHLAAAQLILWKILYQDIKASDGRVQQLLHKTMARLSPFQGPAPHVTTVMICPLAILGTAAVQPRDREFLKFQLNSLRSMAGVQELDSVLSFWDDVWSEIAETVAGGDAAPDIEPPQLDVWFDESRLRRVIL</sequence>
<protein>
    <submittedName>
        <fullName evidence="3">Uncharacterized protein</fullName>
    </submittedName>
</protein>
<dbReference type="GeneID" id="27332218"/>
<evidence type="ECO:0000313" key="4">
    <source>
        <dbReference type="Proteomes" id="UP000053328"/>
    </source>
</evidence>
<dbReference type="AlphaFoldDB" id="A0A0D2BH43"/>
<organism evidence="3 4">
    <name type="scientific">Exophiala spinifera</name>
    <dbReference type="NCBI Taxonomy" id="91928"/>
    <lineage>
        <taxon>Eukaryota</taxon>
        <taxon>Fungi</taxon>
        <taxon>Dikarya</taxon>
        <taxon>Ascomycota</taxon>
        <taxon>Pezizomycotina</taxon>
        <taxon>Eurotiomycetes</taxon>
        <taxon>Chaetothyriomycetidae</taxon>
        <taxon>Chaetothyriales</taxon>
        <taxon>Herpotrichiellaceae</taxon>
        <taxon>Exophiala</taxon>
    </lineage>
</organism>
<dbReference type="InterPro" id="IPR021858">
    <property type="entry name" value="Fun_TF"/>
</dbReference>
<comment type="subcellular location">
    <subcellularLocation>
        <location evidence="1">Nucleus</location>
    </subcellularLocation>
</comment>
<accession>A0A0D2BH43</accession>
<dbReference type="Proteomes" id="UP000053328">
    <property type="component" value="Unassembled WGS sequence"/>
</dbReference>
<dbReference type="STRING" id="91928.A0A0D2BH43"/>
<dbReference type="RefSeq" id="XP_016238156.1">
    <property type="nucleotide sequence ID" value="XM_016379479.1"/>
</dbReference>